<sequence length="81" mass="9194">MLPEPFLKSFFLRQKRALNSLQEVLSKRDIPTVGLFVDSVFINQGTDVNRQGGSFHSETMHPMRRGVHDLLQGTDTPRALL</sequence>
<comment type="caution">
    <text evidence="1">The sequence shown here is derived from an EMBL/GenBank/DDBJ whole genome shotgun (WGS) entry which is preliminary data.</text>
</comment>
<keyword evidence="2" id="KW-1185">Reference proteome</keyword>
<accession>A0A8X6P200</accession>
<organism evidence="1 2">
    <name type="scientific">Nephila pilipes</name>
    <name type="common">Giant wood spider</name>
    <name type="synonym">Nephila maculata</name>
    <dbReference type="NCBI Taxonomy" id="299642"/>
    <lineage>
        <taxon>Eukaryota</taxon>
        <taxon>Metazoa</taxon>
        <taxon>Ecdysozoa</taxon>
        <taxon>Arthropoda</taxon>
        <taxon>Chelicerata</taxon>
        <taxon>Arachnida</taxon>
        <taxon>Araneae</taxon>
        <taxon>Araneomorphae</taxon>
        <taxon>Entelegynae</taxon>
        <taxon>Araneoidea</taxon>
        <taxon>Nephilidae</taxon>
        <taxon>Nephila</taxon>
    </lineage>
</organism>
<dbReference type="Proteomes" id="UP000887013">
    <property type="component" value="Unassembled WGS sequence"/>
</dbReference>
<reference evidence="1" key="1">
    <citation type="submission" date="2020-08" db="EMBL/GenBank/DDBJ databases">
        <title>Multicomponent nature underlies the extraordinary mechanical properties of spider dragline silk.</title>
        <authorList>
            <person name="Kono N."/>
            <person name="Nakamura H."/>
            <person name="Mori M."/>
            <person name="Yoshida Y."/>
            <person name="Ohtoshi R."/>
            <person name="Malay A.D."/>
            <person name="Moran D.A.P."/>
            <person name="Tomita M."/>
            <person name="Numata K."/>
            <person name="Arakawa K."/>
        </authorList>
    </citation>
    <scope>NUCLEOTIDE SEQUENCE</scope>
</reference>
<proteinExistence type="predicted"/>
<name>A0A8X6P200_NEPPI</name>
<dbReference type="EMBL" id="BMAW01015752">
    <property type="protein sequence ID" value="GFT45367.1"/>
    <property type="molecule type" value="Genomic_DNA"/>
</dbReference>
<gene>
    <name evidence="1" type="ORF">NPIL_462711</name>
</gene>
<evidence type="ECO:0000313" key="1">
    <source>
        <dbReference type="EMBL" id="GFT45367.1"/>
    </source>
</evidence>
<dbReference type="AlphaFoldDB" id="A0A8X6P200"/>
<protein>
    <submittedName>
        <fullName evidence="1">Uncharacterized protein</fullName>
    </submittedName>
</protein>
<evidence type="ECO:0000313" key="2">
    <source>
        <dbReference type="Proteomes" id="UP000887013"/>
    </source>
</evidence>